<proteinExistence type="predicted"/>
<dbReference type="EC" id="2.7.13.3" evidence="2"/>
<sequence>MGITPDKVNQVFDRFVKLNTFSKGTGLKLSICRSIIEHLGGTIGVESEQGKGSRFWFTHPIQSKVPYSIIQNAVRSLRLNTSILRT</sequence>
<keyword evidence="4 7" id="KW-0418">Kinase</keyword>
<dbReference type="GO" id="GO:0000160">
    <property type="term" value="P:phosphorelay signal transduction system"/>
    <property type="evidence" value="ECO:0007669"/>
    <property type="project" value="UniProtKB-KW"/>
</dbReference>
<name>A0A174JIJ6_9BACE</name>
<dbReference type="AlphaFoldDB" id="A0A174JIJ6"/>
<dbReference type="Gene3D" id="3.30.565.10">
    <property type="entry name" value="Histidine kinase-like ATPase, C-terminal domain"/>
    <property type="match status" value="1"/>
</dbReference>
<dbReference type="SUPFAM" id="SSF55874">
    <property type="entry name" value="ATPase domain of HSP90 chaperone/DNA topoisomerase II/histidine kinase"/>
    <property type="match status" value="1"/>
</dbReference>
<evidence type="ECO:0000256" key="2">
    <source>
        <dbReference type="ARBA" id="ARBA00012438"/>
    </source>
</evidence>
<dbReference type="InterPro" id="IPR003594">
    <property type="entry name" value="HATPase_dom"/>
</dbReference>
<evidence type="ECO:0000259" key="6">
    <source>
        <dbReference type="PROSITE" id="PS50109"/>
    </source>
</evidence>
<dbReference type="Proteomes" id="UP000095657">
    <property type="component" value="Unassembled WGS sequence"/>
</dbReference>
<keyword evidence="5" id="KW-0902">Two-component regulatory system</keyword>
<dbReference type="InterPro" id="IPR036890">
    <property type="entry name" value="HATPase_C_sf"/>
</dbReference>
<dbReference type="STRING" id="47678.ERS852494_01230"/>
<evidence type="ECO:0000256" key="1">
    <source>
        <dbReference type="ARBA" id="ARBA00000085"/>
    </source>
</evidence>
<gene>
    <name evidence="7" type="primary">srrB_1</name>
    <name evidence="7" type="ORF">ERS852494_01230</name>
</gene>
<evidence type="ECO:0000256" key="5">
    <source>
        <dbReference type="ARBA" id="ARBA00023012"/>
    </source>
</evidence>
<feature type="domain" description="Histidine kinase" evidence="6">
    <location>
        <begin position="1"/>
        <end position="63"/>
    </location>
</feature>
<reference evidence="7 8" key="1">
    <citation type="submission" date="2015-09" db="EMBL/GenBank/DDBJ databases">
        <authorList>
            <consortium name="Pathogen Informatics"/>
        </authorList>
    </citation>
    <scope>NUCLEOTIDE SEQUENCE [LARGE SCALE GENOMIC DNA]</scope>
    <source>
        <strain evidence="7 8">2789STDY5834880</strain>
    </source>
</reference>
<dbReference type="PROSITE" id="PS50109">
    <property type="entry name" value="HIS_KIN"/>
    <property type="match status" value="1"/>
</dbReference>
<evidence type="ECO:0000313" key="7">
    <source>
        <dbReference type="EMBL" id="CUO97015.1"/>
    </source>
</evidence>
<keyword evidence="3 7" id="KW-0808">Transferase</keyword>
<dbReference type="PANTHER" id="PTHR43711:SF31">
    <property type="entry name" value="HISTIDINE KINASE"/>
    <property type="match status" value="1"/>
</dbReference>
<dbReference type="InterPro" id="IPR004358">
    <property type="entry name" value="Sig_transdc_His_kin-like_C"/>
</dbReference>
<dbReference type="EMBL" id="CZAI01000002">
    <property type="protein sequence ID" value="CUO97015.1"/>
    <property type="molecule type" value="Genomic_DNA"/>
</dbReference>
<dbReference type="InterPro" id="IPR005467">
    <property type="entry name" value="His_kinase_dom"/>
</dbReference>
<organism evidence="7 8">
    <name type="scientific">Bacteroides caccae</name>
    <dbReference type="NCBI Taxonomy" id="47678"/>
    <lineage>
        <taxon>Bacteria</taxon>
        <taxon>Pseudomonadati</taxon>
        <taxon>Bacteroidota</taxon>
        <taxon>Bacteroidia</taxon>
        <taxon>Bacteroidales</taxon>
        <taxon>Bacteroidaceae</taxon>
        <taxon>Bacteroides</taxon>
    </lineage>
</organism>
<dbReference type="PRINTS" id="PR00344">
    <property type="entry name" value="BCTRLSENSOR"/>
</dbReference>
<dbReference type="Pfam" id="PF02518">
    <property type="entry name" value="HATPase_c"/>
    <property type="match status" value="1"/>
</dbReference>
<dbReference type="PANTHER" id="PTHR43711">
    <property type="entry name" value="TWO-COMPONENT HISTIDINE KINASE"/>
    <property type="match status" value="1"/>
</dbReference>
<accession>A0A174JIJ6</accession>
<dbReference type="GO" id="GO:0004673">
    <property type="term" value="F:protein histidine kinase activity"/>
    <property type="evidence" value="ECO:0007669"/>
    <property type="project" value="UniProtKB-EC"/>
</dbReference>
<evidence type="ECO:0000313" key="8">
    <source>
        <dbReference type="Proteomes" id="UP000095657"/>
    </source>
</evidence>
<protein>
    <recommendedName>
        <fullName evidence="2">histidine kinase</fullName>
        <ecNumber evidence="2">2.7.13.3</ecNumber>
    </recommendedName>
</protein>
<evidence type="ECO:0000256" key="3">
    <source>
        <dbReference type="ARBA" id="ARBA00022679"/>
    </source>
</evidence>
<dbReference type="InterPro" id="IPR050736">
    <property type="entry name" value="Sensor_HK_Regulatory"/>
</dbReference>
<evidence type="ECO:0000256" key="4">
    <source>
        <dbReference type="ARBA" id="ARBA00022777"/>
    </source>
</evidence>
<comment type="catalytic activity">
    <reaction evidence="1">
        <text>ATP + protein L-histidine = ADP + protein N-phospho-L-histidine.</text>
        <dbReference type="EC" id="2.7.13.3"/>
    </reaction>
</comment>